<dbReference type="Proteomes" id="UP000009874">
    <property type="component" value="Unassembled WGS sequence"/>
</dbReference>
<evidence type="ECO:0000313" key="3">
    <source>
        <dbReference type="Proteomes" id="UP000009874"/>
    </source>
</evidence>
<sequence length="115" mass="13070">MLYLDASYNSTFALMHEDYQQDAVPVPIGTDMMKVYVLSPLDLIVSKIARLSDPDKEDIQNMIHRFHISAEEIEKRAEEALGGYVGNTDYLRMNLREVLTMARQNDSTGRSLTDA</sequence>
<dbReference type="EMBL" id="AGZI01000004">
    <property type="protein sequence ID" value="EKU84569.1"/>
    <property type="molecule type" value="Genomic_DNA"/>
</dbReference>
<comment type="caution">
    <text evidence="2">The sequence shown here is derived from an EMBL/GenBank/DDBJ whole genome shotgun (WGS) entry which is preliminary data.</text>
</comment>
<evidence type="ECO:0000313" key="2">
    <source>
        <dbReference type="EMBL" id="EKU84569.1"/>
    </source>
</evidence>
<dbReference type="PATRIC" id="fig|883126.3.peg.301"/>
<evidence type="ECO:0000259" key="1">
    <source>
        <dbReference type="Pfam" id="PF19502"/>
    </source>
</evidence>
<protein>
    <recommendedName>
        <fullName evidence="1">DUF6036 domain-containing protein</fullName>
    </recommendedName>
</protein>
<reference evidence="2 3" key="1">
    <citation type="submission" date="2012-09" db="EMBL/GenBank/DDBJ databases">
        <title>The Genome Sequence of Massilia timonae CCUG 45783.</title>
        <authorList>
            <consortium name="The Broad Institute Genome Sequencing Platform"/>
            <person name="Earl A."/>
            <person name="Ward D."/>
            <person name="Feldgarden M."/>
            <person name="Gevers D."/>
            <person name="Huys G."/>
            <person name="Walker B."/>
            <person name="Young S.K."/>
            <person name="Zeng Q."/>
            <person name="Gargeya S."/>
            <person name="Fitzgerald M."/>
            <person name="Haas B."/>
            <person name="Abouelleil A."/>
            <person name="Alvarado L."/>
            <person name="Arachchi H.M."/>
            <person name="Berlin A.M."/>
            <person name="Chapman S.B."/>
            <person name="Goldberg J."/>
            <person name="Griggs A."/>
            <person name="Gujja S."/>
            <person name="Hansen M."/>
            <person name="Howarth C."/>
            <person name="Imamovic A."/>
            <person name="Larimer J."/>
            <person name="McCowen C."/>
            <person name="Montmayeur A."/>
            <person name="Murphy C."/>
            <person name="Neiman D."/>
            <person name="Pearson M."/>
            <person name="Priest M."/>
            <person name="Roberts A."/>
            <person name="Saif S."/>
            <person name="Shea T."/>
            <person name="Sisk P."/>
            <person name="Sykes S."/>
            <person name="Wortman J."/>
            <person name="Nusbaum C."/>
            <person name="Birren B."/>
        </authorList>
    </citation>
    <scope>NUCLEOTIDE SEQUENCE [LARGE SCALE GENOMIC DNA]</scope>
    <source>
        <strain evidence="2 3">CCUG 45783</strain>
    </source>
</reference>
<gene>
    <name evidence="2" type="ORF">HMPREF9710_00301</name>
</gene>
<accession>K9DIG6</accession>
<dbReference type="eggNOG" id="ENOG503300K">
    <property type="taxonomic scope" value="Bacteria"/>
</dbReference>
<organism evidence="2 3">
    <name type="scientific">Massilia timonae CCUG 45783</name>
    <dbReference type="NCBI Taxonomy" id="883126"/>
    <lineage>
        <taxon>Bacteria</taxon>
        <taxon>Pseudomonadati</taxon>
        <taxon>Pseudomonadota</taxon>
        <taxon>Betaproteobacteria</taxon>
        <taxon>Burkholderiales</taxon>
        <taxon>Oxalobacteraceae</taxon>
        <taxon>Telluria group</taxon>
        <taxon>Massilia</taxon>
    </lineage>
</organism>
<dbReference type="HOGENOM" id="CLU_2106028_0_0_4"/>
<proteinExistence type="predicted"/>
<feature type="domain" description="DUF6036" evidence="1">
    <location>
        <begin position="10"/>
        <end position="80"/>
    </location>
</feature>
<dbReference type="Pfam" id="PF19502">
    <property type="entry name" value="DUF6036"/>
    <property type="match status" value="1"/>
</dbReference>
<dbReference type="AlphaFoldDB" id="K9DIG6"/>
<keyword evidence="3" id="KW-1185">Reference proteome</keyword>
<name>K9DIG6_9BURK</name>
<dbReference type="InterPro" id="IPR045792">
    <property type="entry name" value="DUF6036"/>
</dbReference>